<evidence type="ECO:0000256" key="9">
    <source>
        <dbReference type="HAMAP-Rule" id="MF_00183"/>
    </source>
</evidence>
<feature type="binding site" evidence="9">
    <location>
        <position position="131"/>
    </location>
    <ligand>
        <name>1-deoxy-D-xylulose 5-phosphate</name>
        <dbReference type="ChEBI" id="CHEBI:57792"/>
    </ligand>
</feature>
<comment type="function">
    <text evidence="9">Catalyzes the NADPH-dependent rearrangement and reduction of 1-deoxy-D-xylulose-5-phosphate (DXP) to 2-C-methyl-D-erythritol 4-phosphate (MEP).</text>
</comment>
<feature type="binding site" evidence="9">
    <location>
        <position position="20"/>
    </location>
    <ligand>
        <name>NADPH</name>
        <dbReference type="ChEBI" id="CHEBI:57783"/>
    </ligand>
</feature>
<feature type="binding site" evidence="9">
    <location>
        <position position="157"/>
    </location>
    <ligand>
        <name>1-deoxy-D-xylulose 5-phosphate</name>
        <dbReference type="ChEBI" id="CHEBI:57792"/>
    </ligand>
</feature>
<feature type="binding site" evidence="9">
    <location>
        <position position="19"/>
    </location>
    <ligand>
        <name>NADPH</name>
        <dbReference type="ChEBI" id="CHEBI:57783"/>
    </ligand>
</feature>
<feature type="binding site" evidence="9">
    <location>
        <position position="130"/>
    </location>
    <ligand>
        <name>NADPH</name>
        <dbReference type="ChEBI" id="CHEBI:57783"/>
    </ligand>
</feature>
<evidence type="ECO:0000256" key="6">
    <source>
        <dbReference type="ARBA" id="ARBA00023211"/>
    </source>
</evidence>
<dbReference type="PIRSF" id="PIRSF006205">
    <property type="entry name" value="Dxp_reductismrs"/>
    <property type="match status" value="1"/>
</dbReference>
<dbReference type="InterPro" id="IPR036169">
    <property type="entry name" value="DXPR_C_sf"/>
</dbReference>
<proteinExistence type="inferred from homology"/>
<dbReference type="Proteomes" id="UP000681526">
    <property type="component" value="Unassembled WGS sequence"/>
</dbReference>
<feature type="binding site" evidence="9">
    <location>
        <position position="47"/>
    </location>
    <ligand>
        <name>NADPH</name>
        <dbReference type="ChEBI" id="CHEBI:57783"/>
    </ligand>
</feature>
<name>A0ABM8V0J4_THEXY</name>
<dbReference type="SUPFAM" id="SSF51735">
    <property type="entry name" value="NAD(P)-binding Rossmann-fold domains"/>
    <property type="match status" value="1"/>
</dbReference>
<feature type="domain" description="DXP reductoisomerase C-terminal" evidence="12">
    <location>
        <begin position="267"/>
        <end position="383"/>
    </location>
</feature>
<dbReference type="NCBIfam" id="TIGR00243">
    <property type="entry name" value="Dxr"/>
    <property type="match status" value="1"/>
</dbReference>
<dbReference type="InterPro" id="IPR013512">
    <property type="entry name" value="DXP_reductoisomerase_N"/>
</dbReference>
<feature type="binding site" evidence="9">
    <location>
        <position position="227"/>
    </location>
    <ligand>
        <name>Mn(2+)</name>
        <dbReference type="ChEBI" id="CHEBI:29035"/>
    </ligand>
</feature>
<sequence length="389" mass="41998">MSHSYKEDRMKTISILGSTGSIGTQTLDVIRHDPERYRVAALAAGGNVELLVQQALEFRPSVVSLATKEAAERAASMLPDGIRVLHGEEGLIEAAAGAGAELVVTALVGSRGIRSTIAAIEAGAAVGLANKETLVAAGHLVTKLAEARGVSILPVDSEHSAIFQCLNGERRADVKKITLTASGGAFRDRTRAELKDVTVEQALAHPNWAMGAKVTVDSATMANKGLEVIEAHWLYAMPYEKIDVLLHPESIIHSMVEFTDNSVIAQLGVPDMRIPIQYALTWPERRPSPAPALDLAAIGRLHFRPMDLERYPCLRMAYEAGRAGGSAPLVFNAANEAAVERFLRGEIAFLEIEDTIAAMLDRFPPEPVDTYEAIAELDARVRREVTALR</sequence>
<keyword evidence="4 9" id="KW-0521">NADP</keyword>
<reference evidence="13 14" key="1">
    <citation type="submission" date="2021-04" db="EMBL/GenBank/DDBJ databases">
        <authorList>
            <person name="Rakotoarivonina H."/>
        </authorList>
    </citation>
    <scope>NUCLEOTIDE SEQUENCE [LARGE SCALE GENOMIC DNA]</scope>
    <source>
        <strain evidence="13 14">XE</strain>
    </source>
</reference>
<feature type="binding site" evidence="9">
    <location>
        <position position="224"/>
    </location>
    <ligand>
        <name>1-deoxy-D-xylulose 5-phosphate</name>
        <dbReference type="ChEBI" id="CHEBI:57792"/>
    </ligand>
</feature>
<feature type="domain" description="1-deoxy-D-xylulose 5-phosphate reductoisomerase N-terminal" evidence="10">
    <location>
        <begin position="13"/>
        <end position="138"/>
    </location>
</feature>
<evidence type="ECO:0000256" key="5">
    <source>
        <dbReference type="ARBA" id="ARBA00023002"/>
    </source>
</evidence>
<dbReference type="InterPro" id="IPR026877">
    <property type="entry name" value="DXPR_C"/>
</dbReference>
<comment type="pathway">
    <text evidence="1 9">Isoprenoid biosynthesis; isopentenyl diphosphate biosynthesis via DXP pathway; isopentenyl diphosphate from 1-deoxy-D-xylulose 5-phosphate: step 1/6.</text>
</comment>
<dbReference type="PANTHER" id="PTHR30525:SF0">
    <property type="entry name" value="1-DEOXY-D-XYLULOSE 5-PHOSPHATE REDUCTOISOMERASE, CHLOROPLASTIC"/>
    <property type="match status" value="1"/>
</dbReference>
<evidence type="ECO:0000256" key="7">
    <source>
        <dbReference type="ARBA" id="ARBA00023229"/>
    </source>
</evidence>
<dbReference type="EC" id="1.1.1.267" evidence="9"/>
<evidence type="ECO:0000256" key="3">
    <source>
        <dbReference type="ARBA" id="ARBA00022723"/>
    </source>
</evidence>
<comment type="catalytic activity">
    <reaction evidence="8">
        <text>2-C-methyl-D-erythritol 4-phosphate + NADP(+) = 1-deoxy-D-xylulose 5-phosphate + NADPH + H(+)</text>
        <dbReference type="Rhea" id="RHEA:13717"/>
        <dbReference type="ChEBI" id="CHEBI:15378"/>
        <dbReference type="ChEBI" id="CHEBI:57783"/>
        <dbReference type="ChEBI" id="CHEBI:57792"/>
        <dbReference type="ChEBI" id="CHEBI:58262"/>
        <dbReference type="ChEBI" id="CHEBI:58349"/>
        <dbReference type="EC" id="1.1.1.267"/>
    </reaction>
    <physiologicalReaction direction="right-to-left" evidence="8">
        <dbReference type="Rhea" id="RHEA:13719"/>
    </physiologicalReaction>
</comment>
<dbReference type="Pfam" id="PF13288">
    <property type="entry name" value="DXPR_C"/>
    <property type="match status" value="1"/>
</dbReference>
<feature type="binding site" evidence="9">
    <location>
        <position position="156"/>
    </location>
    <ligand>
        <name>Mn(2+)</name>
        <dbReference type="ChEBI" id="CHEBI:29035"/>
    </ligand>
</feature>
<dbReference type="SUPFAM" id="SSF55347">
    <property type="entry name" value="Glyceraldehyde-3-phosphate dehydrogenase-like, C-terminal domain"/>
    <property type="match status" value="1"/>
</dbReference>
<comment type="caution">
    <text evidence="13">The sequence shown here is derived from an EMBL/GenBank/DDBJ whole genome shotgun (WGS) entry which is preliminary data.</text>
</comment>
<feature type="binding site" evidence="9">
    <location>
        <position position="158"/>
    </location>
    <ligand>
        <name>Mn(2+)</name>
        <dbReference type="ChEBI" id="CHEBI:29035"/>
    </ligand>
</feature>
<comment type="caution">
    <text evidence="9">Lacks conserved residue(s) required for the propagation of feature annotation.</text>
</comment>
<keyword evidence="14" id="KW-1185">Reference proteome</keyword>
<evidence type="ECO:0000256" key="8">
    <source>
        <dbReference type="ARBA" id="ARBA00048543"/>
    </source>
</evidence>
<evidence type="ECO:0000313" key="13">
    <source>
        <dbReference type="EMBL" id="CAG5077733.1"/>
    </source>
</evidence>
<dbReference type="InterPro" id="IPR036291">
    <property type="entry name" value="NAD(P)-bd_dom_sf"/>
</dbReference>
<evidence type="ECO:0000259" key="10">
    <source>
        <dbReference type="Pfam" id="PF02670"/>
    </source>
</evidence>
<evidence type="ECO:0000313" key="14">
    <source>
        <dbReference type="Proteomes" id="UP000681526"/>
    </source>
</evidence>
<dbReference type="Pfam" id="PF02670">
    <property type="entry name" value="DXP_reductoisom"/>
    <property type="match status" value="1"/>
</dbReference>
<keyword evidence="7 9" id="KW-0414">Isoprene biosynthesis</keyword>
<keyword evidence="9" id="KW-0460">Magnesium</keyword>
<comment type="cofactor">
    <cofactor evidence="9">
        <name>Mg(2+)</name>
        <dbReference type="ChEBI" id="CHEBI:18420"/>
    </cofactor>
    <cofactor evidence="9">
        <name>Mn(2+)</name>
        <dbReference type="ChEBI" id="CHEBI:29035"/>
    </cofactor>
</comment>
<comment type="similarity">
    <text evidence="2 9">Belongs to the DXR family.</text>
</comment>
<feature type="binding site" evidence="9">
    <location>
        <position position="182"/>
    </location>
    <ligand>
        <name>1-deoxy-D-xylulose 5-phosphate</name>
        <dbReference type="ChEBI" id="CHEBI:57792"/>
    </ligand>
</feature>
<feature type="binding site" evidence="9">
    <location>
        <position position="22"/>
    </location>
    <ligand>
        <name>NADPH</name>
        <dbReference type="ChEBI" id="CHEBI:57783"/>
    </ligand>
</feature>
<feature type="binding site" evidence="9">
    <location>
        <position position="218"/>
    </location>
    <ligand>
        <name>1-deoxy-D-xylulose 5-phosphate</name>
        <dbReference type="ChEBI" id="CHEBI:57792"/>
    </ligand>
</feature>
<evidence type="ECO:0000256" key="4">
    <source>
        <dbReference type="ARBA" id="ARBA00022857"/>
    </source>
</evidence>
<organism evidence="13 14">
    <name type="scientific">Thermobacillus xylanilyticus</name>
    <dbReference type="NCBI Taxonomy" id="76633"/>
    <lineage>
        <taxon>Bacteria</taxon>
        <taxon>Bacillati</taxon>
        <taxon>Bacillota</taxon>
        <taxon>Bacilli</taxon>
        <taxon>Bacillales</taxon>
        <taxon>Paenibacillaceae</taxon>
        <taxon>Thermobacillus</taxon>
    </lineage>
</organism>
<evidence type="ECO:0000256" key="2">
    <source>
        <dbReference type="ARBA" id="ARBA00006825"/>
    </source>
</evidence>
<dbReference type="HAMAP" id="MF_00183">
    <property type="entry name" value="DXP_reductoisom"/>
    <property type="match status" value="1"/>
</dbReference>
<keyword evidence="6 9" id="KW-0464">Manganese</keyword>
<keyword evidence="5 9" id="KW-0560">Oxidoreductase</keyword>
<accession>A0ABM8V0J4</accession>
<dbReference type="InterPro" id="IPR013644">
    <property type="entry name" value="DXP_reductoisomerase_C"/>
</dbReference>
<dbReference type="SUPFAM" id="SSF69055">
    <property type="entry name" value="1-deoxy-D-xylulose-5-phosphate reductoisomerase, C-terminal domain"/>
    <property type="match status" value="1"/>
</dbReference>
<feature type="binding site" evidence="9">
    <location>
        <position position="45"/>
    </location>
    <ligand>
        <name>NADPH</name>
        <dbReference type="ChEBI" id="CHEBI:57783"/>
    </ligand>
</feature>
<protein>
    <recommendedName>
        <fullName evidence="9">1-deoxy-D-xylulose 5-phosphate reductoisomerase</fullName>
        <shortName evidence="9">DXP reductoisomerase</shortName>
        <ecNumber evidence="9">1.1.1.267</ecNumber>
    </recommendedName>
    <alternativeName>
        <fullName evidence="9">1-deoxyxylulose-5-phosphate reductoisomerase</fullName>
    </alternativeName>
    <alternativeName>
        <fullName evidence="9">2-C-methyl-D-erythritol 4-phosphate synthase</fullName>
    </alternativeName>
</protein>
<dbReference type="NCBIfam" id="NF009114">
    <property type="entry name" value="PRK12464.1"/>
    <property type="match status" value="1"/>
</dbReference>
<evidence type="ECO:0000259" key="11">
    <source>
        <dbReference type="Pfam" id="PF08436"/>
    </source>
</evidence>
<feature type="domain" description="1-deoxy-D-xylulose 5-phosphate reductoisomerase C-terminal" evidence="11">
    <location>
        <begin position="152"/>
        <end position="235"/>
    </location>
</feature>
<evidence type="ECO:0000259" key="12">
    <source>
        <dbReference type="Pfam" id="PF13288"/>
    </source>
</evidence>
<feature type="binding site" evidence="9">
    <location>
        <position position="158"/>
    </location>
    <ligand>
        <name>1-deoxy-D-xylulose 5-phosphate</name>
        <dbReference type="ChEBI" id="CHEBI:57792"/>
    </ligand>
</feature>
<feature type="binding site" evidence="9">
    <location>
        <position position="223"/>
    </location>
    <ligand>
        <name>1-deoxy-D-xylulose 5-phosphate</name>
        <dbReference type="ChEBI" id="CHEBI:57792"/>
    </ligand>
</feature>
<feature type="binding site" evidence="9">
    <location>
        <position position="227"/>
    </location>
    <ligand>
        <name>1-deoxy-D-xylulose 5-phosphate</name>
        <dbReference type="ChEBI" id="CHEBI:57792"/>
    </ligand>
</feature>
<dbReference type="PANTHER" id="PTHR30525">
    <property type="entry name" value="1-DEOXY-D-XYLULOSE 5-PHOSPHATE REDUCTOISOMERASE"/>
    <property type="match status" value="1"/>
</dbReference>
<keyword evidence="3 9" id="KW-0479">Metal-binding</keyword>
<feature type="binding site" evidence="9">
    <location>
        <position position="205"/>
    </location>
    <ligand>
        <name>1-deoxy-D-xylulose 5-phosphate</name>
        <dbReference type="ChEBI" id="CHEBI:57792"/>
    </ligand>
</feature>
<dbReference type="Gene3D" id="3.40.50.720">
    <property type="entry name" value="NAD(P)-binding Rossmann-like Domain"/>
    <property type="match status" value="1"/>
</dbReference>
<dbReference type="Pfam" id="PF08436">
    <property type="entry name" value="DXP_redisom_C"/>
    <property type="match status" value="1"/>
</dbReference>
<dbReference type="EMBL" id="CAJRAY010000006">
    <property type="protein sequence ID" value="CAG5077733.1"/>
    <property type="molecule type" value="Genomic_DNA"/>
</dbReference>
<dbReference type="InterPro" id="IPR003821">
    <property type="entry name" value="DXP_reductoisomerase"/>
</dbReference>
<evidence type="ECO:0000256" key="1">
    <source>
        <dbReference type="ARBA" id="ARBA00005094"/>
    </source>
</evidence>
<gene>
    <name evidence="13" type="primary">txxe450-dxr</name>
    <name evidence="9" type="synonym">dxr</name>
    <name evidence="13" type="ORF">TXXE_01705</name>
</gene>
<dbReference type="Gene3D" id="1.10.1740.10">
    <property type="match status" value="1"/>
</dbReference>
<feature type="binding site" evidence="9">
    <location>
        <position position="132"/>
    </location>
    <ligand>
        <name>NADPH</name>
        <dbReference type="ChEBI" id="CHEBI:57783"/>
    </ligand>
</feature>
<feature type="binding site" evidence="9">
    <location>
        <position position="21"/>
    </location>
    <ligand>
        <name>NADPH</name>
        <dbReference type="ChEBI" id="CHEBI:57783"/>
    </ligand>
</feature>
<feature type="binding site" evidence="9">
    <location>
        <position position="211"/>
    </location>
    <ligand>
        <name>NADPH</name>
        <dbReference type="ChEBI" id="CHEBI:57783"/>
    </ligand>
</feature>